<dbReference type="PANTHER" id="PTHR44688">
    <property type="entry name" value="DNA-BINDING TRANSCRIPTIONAL ACTIVATOR DEVR_DOSR"/>
    <property type="match status" value="1"/>
</dbReference>
<sequence length="197" mass="22681">MINMIGIAFLDKDRFFADGCCQVLDEYFRQRGVQVSFTQGMDADLIFKAVAKGDMACFCHPPNFPRGLYVSIRDDRDKHTAPSFACLREAGKIYRNESRQALIETVDGVMRARNGLVRRNSCCSWCEPLKLTQQEKAVMRYLSWEMTPTAIARRLNVSLKTVSTHKRAVMKKMNFHRDAELYRWLRGEGLTQRSITA</sequence>
<name>A0ABY5CXN2_9GAMM</name>
<dbReference type="Pfam" id="PF00196">
    <property type="entry name" value="GerE"/>
    <property type="match status" value="1"/>
</dbReference>
<evidence type="ECO:0000256" key="2">
    <source>
        <dbReference type="ARBA" id="ARBA00023125"/>
    </source>
</evidence>
<evidence type="ECO:0000313" key="7">
    <source>
        <dbReference type="Proteomes" id="UP001056873"/>
    </source>
</evidence>
<evidence type="ECO:0000256" key="3">
    <source>
        <dbReference type="ARBA" id="ARBA00023159"/>
    </source>
</evidence>
<dbReference type="SUPFAM" id="SSF46894">
    <property type="entry name" value="C-terminal effector domain of the bipartite response regulators"/>
    <property type="match status" value="1"/>
</dbReference>
<dbReference type="Gene3D" id="1.10.10.10">
    <property type="entry name" value="Winged helix-like DNA-binding domain superfamily/Winged helix DNA-binding domain"/>
    <property type="match status" value="1"/>
</dbReference>
<dbReference type="RefSeq" id="WP_252961617.1">
    <property type="nucleotide sequence ID" value="NZ_CAMIPH010000009.1"/>
</dbReference>
<evidence type="ECO:0000256" key="1">
    <source>
        <dbReference type="ARBA" id="ARBA00023015"/>
    </source>
</evidence>
<keyword evidence="2" id="KW-0238">DNA-binding</keyword>
<dbReference type="PROSITE" id="PS50043">
    <property type="entry name" value="HTH_LUXR_2"/>
    <property type="match status" value="1"/>
</dbReference>
<keyword evidence="7" id="KW-1185">Reference proteome</keyword>
<reference evidence="6" key="1">
    <citation type="journal article" date="2022" name="BMC Genomics">
        <title>Genome sequence of the entomopathogenic Serratia entomophila isolate 626 and characterisation of the species specific itaconate degradation pathway.</title>
        <authorList>
            <person name="Vaughan A.L."/>
            <person name="Altermann E."/>
            <person name="Glare T.R."/>
            <person name="Hurst M.R.H."/>
        </authorList>
    </citation>
    <scope>NUCLEOTIDE SEQUENCE</scope>
    <source>
        <strain evidence="6">626</strain>
    </source>
</reference>
<dbReference type="InterPro" id="IPR000792">
    <property type="entry name" value="Tscrpt_reg_LuxR_C"/>
</dbReference>
<keyword evidence="4" id="KW-0804">Transcription</keyword>
<accession>A0ABY5CXN2</accession>
<dbReference type="SMART" id="SM00421">
    <property type="entry name" value="HTH_LUXR"/>
    <property type="match status" value="1"/>
</dbReference>
<proteinExistence type="predicted"/>
<dbReference type="InterPro" id="IPR016032">
    <property type="entry name" value="Sig_transdc_resp-reg_C-effctor"/>
</dbReference>
<evidence type="ECO:0000256" key="4">
    <source>
        <dbReference type="ARBA" id="ARBA00023163"/>
    </source>
</evidence>
<dbReference type="PANTHER" id="PTHR44688:SF16">
    <property type="entry name" value="DNA-BINDING TRANSCRIPTIONAL ACTIVATOR DEVR_DOSR"/>
    <property type="match status" value="1"/>
</dbReference>
<gene>
    <name evidence="6" type="ORF">KFQ06_06865</name>
</gene>
<protein>
    <recommendedName>
        <fullName evidence="5">HTH luxR-type domain-containing protein</fullName>
    </recommendedName>
</protein>
<dbReference type="InterPro" id="IPR036388">
    <property type="entry name" value="WH-like_DNA-bd_sf"/>
</dbReference>
<dbReference type="Proteomes" id="UP001056873">
    <property type="component" value="Chromosome"/>
</dbReference>
<evidence type="ECO:0000313" key="6">
    <source>
        <dbReference type="EMBL" id="USV02230.1"/>
    </source>
</evidence>
<organism evidence="6 7">
    <name type="scientific">Serratia entomophila</name>
    <dbReference type="NCBI Taxonomy" id="42906"/>
    <lineage>
        <taxon>Bacteria</taxon>
        <taxon>Pseudomonadati</taxon>
        <taxon>Pseudomonadota</taxon>
        <taxon>Gammaproteobacteria</taxon>
        <taxon>Enterobacterales</taxon>
        <taxon>Yersiniaceae</taxon>
        <taxon>Serratia</taxon>
    </lineage>
</organism>
<keyword evidence="3" id="KW-0010">Activator</keyword>
<feature type="domain" description="HTH luxR-type" evidence="5">
    <location>
        <begin position="124"/>
        <end position="189"/>
    </location>
</feature>
<dbReference type="CDD" id="cd06170">
    <property type="entry name" value="LuxR_C_like"/>
    <property type="match status" value="1"/>
</dbReference>
<keyword evidence="1" id="KW-0805">Transcription regulation</keyword>
<evidence type="ECO:0000259" key="5">
    <source>
        <dbReference type="PROSITE" id="PS50043"/>
    </source>
</evidence>
<dbReference type="EMBL" id="CP074347">
    <property type="protein sequence ID" value="USV02230.1"/>
    <property type="molecule type" value="Genomic_DNA"/>
</dbReference>